<dbReference type="AlphaFoldDB" id="A0A0K2UP36"/>
<proteinExistence type="predicted"/>
<dbReference type="EMBL" id="HACA01022663">
    <property type="protein sequence ID" value="CDW40024.1"/>
    <property type="molecule type" value="Transcribed_RNA"/>
</dbReference>
<sequence>MPDIKINLLESSDNGLVCKPWNLSFKEKTSFLITLRLIFIATKILQKLCQSLPIISPARILRFYCRLSYT</sequence>
<reference evidence="1" key="1">
    <citation type="submission" date="2014-05" db="EMBL/GenBank/DDBJ databases">
        <authorList>
            <person name="Chronopoulou M."/>
        </authorList>
    </citation>
    <scope>NUCLEOTIDE SEQUENCE</scope>
    <source>
        <tissue evidence="1">Whole organism</tissue>
    </source>
</reference>
<organism evidence="1">
    <name type="scientific">Lepeophtheirus salmonis</name>
    <name type="common">Salmon louse</name>
    <name type="synonym">Caligus salmonis</name>
    <dbReference type="NCBI Taxonomy" id="72036"/>
    <lineage>
        <taxon>Eukaryota</taxon>
        <taxon>Metazoa</taxon>
        <taxon>Ecdysozoa</taxon>
        <taxon>Arthropoda</taxon>
        <taxon>Crustacea</taxon>
        <taxon>Multicrustacea</taxon>
        <taxon>Hexanauplia</taxon>
        <taxon>Copepoda</taxon>
        <taxon>Siphonostomatoida</taxon>
        <taxon>Caligidae</taxon>
        <taxon>Lepeophtheirus</taxon>
    </lineage>
</organism>
<accession>A0A0K2UP36</accession>
<protein>
    <submittedName>
        <fullName evidence="1">Uncharacterized protein</fullName>
    </submittedName>
</protein>
<name>A0A0K2UP36_LEPSM</name>
<evidence type="ECO:0000313" key="1">
    <source>
        <dbReference type="EMBL" id="CDW40024.1"/>
    </source>
</evidence>